<dbReference type="Pfam" id="PF00582">
    <property type="entry name" value="Usp"/>
    <property type="match status" value="1"/>
</dbReference>
<dbReference type="AlphaFoldDB" id="A0A495VY21"/>
<comment type="caution">
    <text evidence="3">The sequence shown here is derived from an EMBL/GenBank/DDBJ whole genome shotgun (WGS) entry which is preliminary data.</text>
</comment>
<dbReference type="Gene3D" id="3.40.50.620">
    <property type="entry name" value="HUPs"/>
    <property type="match status" value="1"/>
</dbReference>
<dbReference type="EMBL" id="RBXO01000001">
    <property type="protein sequence ID" value="RKT54104.1"/>
    <property type="molecule type" value="Genomic_DNA"/>
</dbReference>
<evidence type="ECO:0000313" key="4">
    <source>
        <dbReference type="Proteomes" id="UP000282084"/>
    </source>
</evidence>
<evidence type="ECO:0000259" key="2">
    <source>
        <dbReference type="Pfam" id="PF00582"/>
    </source>
</evidence>
<protein>
    <submittedName>
        <fullName evidence="3">Universal stress protein family protein</fullName>
    </submittedName>
</protein>
<gene>
    <name evidence="3" type="ORF">C8E97_2698</name>
</gene>
<dbReference type="InterPro" id="IPR006016">
    <property type="entry name" value="UspA"/>
</dbReference>
<dbReference type="InterPro" id="IPR014729">
    <property type="entry name" value="Rossmann-like_a/b/a_fold"/>
</dbReference>
<evidence type="ECO:0000313" key="3">
    <source>
        <dbReference type="EMBL" id="RKT54104.1"/>
    </source>
</evidence>
<reference evidence="3 4" key="1">
    <citation type="submission" date="2018-10" db="EMBL/GenBank/DDBJ databases">
        <title>Sequencing the genomes of 1000 actinobacteria strains.</title>
        <authorList>
            <person name="Klenk H.-P."/>
        </authorList>
    </citation>
    <scope>NUCLEOTIDE SEQUENCE [LARGE SCALE GENOMIC DNA]</scope>
    <source>
        <strain evidence="3 4">DSM 43800</strain>
    </source>
</reference>
<dbReference type="RefSeq" id="WP_246018867.1">
    <property type="nucleotide sequence ID" value="NZ_RBXO01000001.1"/>
</dbReference>
<name>A0A495VY21_9PSEU</name>
<feature type="compositionally biased region" description="Low complexity" evidence="1">
    <location>
        <begin position="112"/>
        <end position="128"/>
    </location>
</feature>
<dbReference type="Proteomes" id="UP000282084">
    <property type="component" value="Unassembled WGS sequence"/>
</dbReference>
<evidence type="ECO:0000256" key="1">
    <source>
        <dbReference type="SAM" id="MobiDB-lite"/>
    </source>
</evidence>
<feature type="region of interest" description="Disordered" evidence="1">
    <location>
        <begin position="88"/>
        <end position="134"/>
    </location>
</feature>
<keyword evidence="4" id="KW-1185">Reference proteome</keyword>
<accession>A0A495VY21</accession>
<sequence>MSTNPIVVGVDGTPAGERGLGWAMDEAVLRRAPPHVVNAYAYEPLAAWTMTTQQQARARSAELIEEAPATASAGRSELPEVVRLPVRGPAAPGSARHSWPASPIPTFAIPRSSGPSTSSPTAPISWSTAREPGP</sequence>
<dbReference type="SUPFAM" id="SSF52402">
    <property type="entry name" value="Adenine nucleotide alpha hydrolases-like"/>
    <property type="match status" value="1"/>
</dbReference>
<feature type="domain" description="UspA" evidence="2">
    <location>
        <begin position="5"/>
        <end position="91"/>
    </location>
</feature>
<proteinExistence type="predicted"/>
<organism evidence="3 4">
    <name type="scientific">Saccharothrix australiensis</name>
    <dbReference type="NCBI Taxonomy" id="2072"/>
    <lineage>
        <taxon>Bacteria</taxon>
        <taxon>Bacillati</taxon>
        <taxon>Actinomycetota</taxon>
        <taxon>Actinomycetes</taxon>
        <taxon>Pseudonocardiales</taxon>
        <taxon>Pseudonocardiaceae</taxon>
        <taxon>Saccharothrix</taxon>
    </lineage>
</organism>